<evidence type="ECO:0000259" key="3">
    <source>
        <dbReference type="SMART" id="SM00939"/>
    </source>
</evidence>
<dbReference type="GO" id="GO:0005524">
    <property type="term" value="F:ATP binding"/>
    <property type="evidence" value="ECO:0007669"/>
    <property type="project" value="UniProtKB-KW"/>
</dbReference>
<comment type="caution">
    <text evidence="4">The sequence shown here is derived from an EMBL/GenBank/DDBJ whole genome shotgun (WGS) entry which is preliminary data.</text>
</comment>
<dbReference type="Pfam" id="PF08530">
    <property type="entry name" value="PepX_C"/>
    <property type="match status" value="1"/>
</dbReference>
<dbReference type="InterPro" id="IPR013736">
    <property type="entry name" value="Xaa-Pro_dipept_C"/>
</dbReference>
<feature type="domain" description="Xaa-Pro dipeptidyl-peptidase C-terminal" evidence="3">
    <location>
        <begin position="383"/>
        <end position="609"/>
    </location>
</feature>
<dbReference type="InterPro" id="IPR008979">
    <property type="entry name" value="Galactose-bd-like_sf"/>
</dbReference>
<dbReference type="PANTHER" id="PTHR22946:SF9">
    <property type="entry name" value="POLYKETIDE TRANSFERASE AF380"/>
    <property type="match status" value="1"/>
</dbReference>
<protein>
    <submittedName>
        <fullName evidence="4">ABC transporter ATP-binding protein</fullName>
    </submittedName>
</protein>
<dbReference type="InterPro" id="IPR050261">
    <property type="entry name" value="FrsA_esterase"/>
</dbReference>
<comment type="similarity">
    <text evidence="1">Belongs to the AB hydrolase superfamily.</text>
</comment>
<dbReference type="EMBL" id="SJZJ01000006">
    <property type="protein sequence ID" value="TCJ30024.1"/>
    <property type="molecule type" value="Genomic_DNA"/>
</dbReference>
<dbReference type="GO" id="GO:0052689">
    <property type="term" value="F:carboxylic ester hydrolase activity"/>
    <property type="evidence" value="ECO:0007669"/>
    <property type="project" value="UniProtKB-ARBA"/>
</dbReference>
<dbReference type="GO" id="GO:0008239">
    <property type="term" value="F:dipeptidyl-peptidase activity"/>
    <property type="evidence" value="ECO:0007669"/>
    <property type="project" value="InterPro"/>
</dbReference>
<dbReference type="InterPro" id="IPR000383">
    <property type="entry name" value="Xaa-Pro-like_dom"/>
</dbReference>
<dbReference type="PANTHER" id="PTHR22946">
    <property type="entry name" value="DIENELACTONE HYDROLASE DOMAIN-CONTAINING PROTEIN-RELATED"/>
    <property type="match status" value="1"/>
</dbReference>
<evidence type="ECO:0000313" key="5">
    <source>
        <dbReference type="Proteomes" id="UP000295453"/>
    </source>
</evidence>
<dbReference type="AlphaFoldDB" id="A0A4R1CFE4"/>
<dbReference type="Pfam" id="PF02129">
    <property type="entry name" value="Peptidase_S15"/>
    <property type="match status" value="2"/>
</dbReference>
<keyword evidence="4" id="KW-0067">ATP-binding</keyword>
<evidence type="ECO:0000256" key="1">
    <source>
        <dbReference type="ARBA" id="ARBA00008645"/>
    </source>
</evidence>
<dbReference type="Proteomes" id="UP000295453">
    <property type="component" value="Unassembled WGS sequence"/>
</dbReference>
<gene>
    <name evidence="4" type="ORF">EPD65_05415</name>
</gene>
<dbReference type="InterPro" id="IPR029058">
    <property type="entry name" value="AB_hydrolase_fold"/>
</dbReference>
<evidence type="ECO:0000313" key="4">
    <source>
        <dbReference type="EMBL" id="TCJ30024.1"/>
    </source>
</evidence>
<evidence type="ECO:0000256" key="2">
    <source>
        <dbReference type="ARBA" id="ARBA00022801"/>
    </source>
</evidence>
<dbReference type="SUPFAM" id="SSF53474">
    <property type="entry name" value="alpha/beta-Hydrolases"/>
    <property type="match status" value="1"/>
</dbReference>
<dbReference type="Gene3D" id="2.60.120.260">
    <property type="entry name" value="Galactose-binding domain-like"/>
    <property type="match status" value="1"/>
</dbReference>
<keyword evidence="2" id="KW-0378">Hydrolase</keyword>
<accession>A0A4R1CFE4</accession>
<name>A0A4R1CFE4_9ACTN</name>
<keyword evidence="5" id="KW-1185">Reference proteome</keyword>
<proteinExistence type="inferred from homology"/>
<dbReference type="OrthoDB" id="9804819at2"/>
<dbReference type="Gene3D" id="3.40.50.1820">
    <property type="entry name" value="alpha/beta hydrolase"/>
    <property type="match status" value="2"/>
</dbReference>
<dbReference type="SUPFAM" id="SSF49785">
    <property type="entry name" value="Galactose-binding domain-like"/>
    <property type="match status" value="1"/>
</dbReference>
<reference evidence="4 5" key="1">
    <citation type="submission" date="2019-03" db="EMBL/GenBank/DDBJ databases">
        <authorList>
            <person name="Kim M.K.M."/>
        </authorList>
    </citation>
    <scope>NUCLEOTIDE SEQUENCE [LARGE SCALE GENOMIC DNA]</scope>
    <source>
        <strain evidence="4 5">18JY15-6</strain>
    </source>
</reference>
<dbReference type="SMART" id="SM00939">
    <property type="entry name" value="PepX_C"/>
    <property type="match status" value="1"/>
</dbReference>
<sequence>MSNNSRRVRHTTLGADLPLHTRHPGRARLIALATATLVGAGLVSVSPTAEAADAAYTVTPLHFAVTVGPDNDHPCDITGDLYLPTSASKAHPVPAILTTNGFGGSKADQAGLGRTFASRGYAVLAYSGLGFGGSSCTITLDDPDWDGKAGKQLVSYLGGAAGIGYLDAAHREAAPTLDAIKLDGPLDPRVGMAGGSYGGGAQFATASVDPRVDAIVPMITWNDLPYSIDPNNAAQTTGVTSSTPGALKLIWGTLFSATGMASDVQDGQLPDLPCPSFTDWVCPAVVSAGITGYFPPSAITAGHHASVASYLPKIKIPTLLVQGEYDHLFNLNEAIATYKALQAQGTEVKMIWEAWSHGYPAAPGEFDLANPDPASQYVTARIAAWFDRYLKGKIVSTGPEFSYFRDWVDYTGIATPAYGTSGAFPLTGSRTWKLSHQGQLTTGIPVAGDQTFLTPAAGLPTSVNPLDVLGNSLPLPSDVFLDLPGTYAAWQTPALSSKLDVVGTPVVKLRVQAPTASLTEDLGPGGQLVLFVKIADVGPDGTTRLIKGLEAPIRIPDTDAPIKVTLPAIAHRFEAGHRLKLIVAGGSVNYRGGLTPVVVTIAAGSTQTLTVPVA</sequence>
<organism evidence="4 5">
    <name type="scientific">Nocardioides jejuensis</name>
    <dbReference type="NCBI Taxonomy" id="2502782"/>
    <lineage>
        <taxon>Bacteria</taxon>
        <taxon>Bacillati</taxon>
        <taxon>Actinomycetota</taxon>
        <taxon>Actinomycetes</taxon>
        <taxon>Propionibacteriales</taxon>
        <taxon>Nocardioidaceae</taxon>
        <taxon>Nocardioides</taxon>
    </lineage>
</organism>
<keyword evidence="4" id="KW-0547">Nucleotide-binding</keyword>